<evidence type="ECO:0000256" key="5">
    <source>
        <dbReference type="ARBA" id="ARBA00022598"/>
    </source>
</evidence>
<dbReference type="FunFam" id="3.90.1490.10:FF:000001">
    <property type="entry name" value="Diphthine--ammonia ligase"/>
    <property type="match status" value="1"/>
</dbReference>
<feature type="domain" description="Diphthamide synthase" evidence="10">
    <location>
        <begin position="1"/>
        <end position="229"/>
    </location>
</feature>
<keyword evidence="5 9" id="KW-0436">Ligase</keyword>
<evidence type="ECO:0000256" key="8">
    <source>
        <dbReference type="ARBA" id="ARBA00048108"/>
    </source>
</evidence>
<keyword evidence="12" id="KW-1185">Reference proteome</keyword>
<comment type="function">
    <text evidence="9">Amidase that catalyzes the last step of diphthamide biosynthesis using ammonium and ATP.</text>
</comment>
<reference evidence="11 12" key="1">
    <citation type="submission" date="2024-10" db="EMBL/GenBank/DDBJ databases">
        <authorList>
            <person name="Kim D."/>
        </authorList>
    </citation>
    <scope>NUCLEOTIDE SEQUENCE [LARGE SCALE GENOMIC DNA]</scope>
    <source>
        <strain evidence="11">BH-2024</strain>
    </source>
</reference>
<dbReference type="PANTHER" id="PTHR12196">
    <property type="entry name" value="DOMAIN OF UNKNOWN FUNCTION 71 DUF71 -CONTAINING PROTEIN"/>
    <property type="match status" value="1"/>
</dbReference>
<accession>A0ABD2MAM8</accession>
<dbReference type="InterPro" id="IPR014729">
    <property type="entry name" value="Rossmann-like_a/b/a_fold"/>
</dbReference>
<evidence type="ECO:0000313" key="12">
    <source>
        <dbReference type="Proteomes" id="UP001620626"/>
    </source>
</evidence>
<dbReference type="AlphaFoldDB" id="A0ABD2MAM8"/>
<evidence type="ECO:0000256" key="4">
    <source>
        <dbReference type="ARBA" id="ARBA00018426"/>
    </source>
</evidence>
<dbReference type="GO" id="GO:0017178">
    <property type="term" value="F:diphthine-ammonia ligase activity"/>
    <property type="evidence" value="ECO:0007669"/>
    <property type="project" value="UniProtKB-UniRule"/>
</dbReference>
<dbReference type="GO" id="GO:0005524">
    <property type="term" value="F:ATP binding"/>
    <property type="evidence" value="ECO:0007669"/>
    <property type="project" value="UniProtKB-UniRule"/>
</dbReference>
<dbReference type="FunFam" id="3.40.50.620:FF:000145">
    <property type="entry name" value="ATP-binding domain containing protein"/>
    <property type="match status" value="1"/>
</dbReference>
<comment type="caution">
    <text evidence="11">The sequence shown here is derived from an EMBL/GenBank/DDBJ whole genome shotgun (WGS) entry which is preliminary data.</text>
</comment>
<comment type="catalytic activity">
    <reaction evidence="8 9">
        <text>diphthine-[translation elongation factor 2] + NH4(+) + ATP = diphthamide-[translation elongation factor 2] + AMP + diphosphate + H(+)</text>
        <dbReference type="Rhea" id="RHEA:19753"/>
        <dbReference type="Rhea" id="RHEA-COMP:10172"/>
        <dbReference type="Rhea" id="RHEA-COMP:10174"/>
        <dbReference type="ChEBI" id="CHEBI:15378"/>
        <dbReference type="ChEBI" id="CHEBI:16692"/>
        <dbReference type="ChEBI" id="CHEBI:28938"/>
        <dbReference type="ChEBI" id="CHEBI:30616"/>
        <dbReference type="ChEBI" id="CHEBI:33019"/>
        <dbReference type="ChEBI" id="CHEBI:82696"/>
        <dbReference type="ChEBI" id="CHEBI:456215"/>
        <dbReference type="EC" id="6.3.1.14"/>
    </reaction>
</comment>
<protein>
    <recommendedName>
        <fullName evidence="4 9">Diphthine--ammonia ligase</fullName>
        <ecNumber evidence="3 9">6.3.1.14</ecNumber>
    </recommendedName>
</protein>
<dbReference type="InterPro" id="IPR030662">
    <property type="entry name" value="DPH6/MJ0570"/>
</dbReference>
<dbReference type="PIRSF" id="PIRSF039123">
    <property type="entry name" value="Diphthamide_synthase"/>
    <property type="match status" value="1"/>
</dbReference>
<evidence type="ECO:0000256" key="2">
    <source>
        <dbReference type="ARBA" id="ARBA00008496"/>
    </source>
</evidence>
<keyword evidence="6 9" id="KW-0547">Nucleotide-binding</keyword>
<keyword evidence="7 9" id="KW-0067">ATP-binding</keyword>
<evidence type="ECO:0000256" key="9">
    <source>
        <dbReference type="PIRNR" id="PIRNR039123"/>
    </source>
</evidence>
<evidence type="ECO:0000256" key="1">
    <source>
        <dbReference type="ARBA" id="ARBA00005156"/>
    </source>
</evidence>
<dbReference type="Gene3D" id="3.90.1490.10">
    <property type="entry name" value="putative n-type atp pyrophosphatase, domain 2"/>
    <property type="match status" value="1"/>
</dbReference>
<evidence type="ECO:0000259" key="10">
    <source>
        <dbReference type="Pfam" id="PF01902"/>
    </source>
</evidence>
<dbReference type="EMBL" id="JBICBT010000066">
    <property type="protein sequence ID" value="KAL3124575.1"/>
    <property type="molecule type" value="Genomic_DNA"/>
</dbReference>
<dbReference type="Proteomes" id="UP001620626">
    <property type="component" value="Unassembled WGS sequence"/>
</dbReference>
<dbReference type="NCBIfam" id="TIGR00290">
    <property type="entry name" value="MJ0570_dom"/>
    <property type="match status" value="1"/>
</dbReference>
<dbReference type="Pfam" id="PF01902">
    <property type="entry name" value="Diphthami_syn_2"/>
    <property type="match status" value="1"/>
</dbReference>
<dbReference type="InterPro" id="IPR002761">
    <property type="entry name" value="Diphthami_syn_dom"/>
</dbReference>
<evidence type="ECO:0000256" key="6">
    <source>
        <dbReference type="ARBA" id="ARBA00022741"/>
    </source>
</evidence>
<comment type="similarity">
    <text evidence="2 9">Belongs to the Diphthine--ammonia ligase family.</text>
</comment>
<name>A0ABD2MAM8_9BILA</name>
<dbReference type="PANTHER" id="PTHR12196:SF2">
    <property type="entry name" value="DIPHTHINE--AMMONIA LIGASE"/>
    <property type="match status" value="1"/>
</dbReference>
<dbReference type="SUPFAM" id="SSF52402">
    <property type="entry name" value="Adenine nucleotide alpha hydrolases-like"/>
    <property type="match status" value="1"/>
</dbReference>
<gene>
    <name evidence="11" type="ORF">niasHT_010416</name>
</gene>
<evidence type="ECO:0000256" key="7">
    <source>
        <dbReference type="ARBA" id="ARBA00022840"/>
    </source>
</evidence>
<proteinExistence type="inferred from homology"/>
<comment type="pathway">
    <text evidence="1 9">Protein modification; peptidyl-diphthamide biosynthesis.</text>
</comment>
<dbReference type="CDD" id="cd01994">
    <property type="entry name" value="AANH_PF0828-like"/>
    <property type="match status" value="1"/>
</dbReference>
<dbReference type="Gene3D" id="3.40.50.620">
    <property type="entry name" value="HUPs"/>
    <property type="match status" value="1"/>
</dbReference>
<evidence type="ECO:0000313" key="11">
    <source>
        <dbReference type="EMBL" id="KAL3124575.1"/>
    </source>
</evidence>
<dbReference type="EC" id="6.3.1.14" evidence="3 9"/>
<sequence>MKVVALVSGGKDSCFNMMRCAEEGHEVVCVANLHPPKEIAELDSYMYQSVGSEGIKFYADALGLPLFQRKISGRPKCVESNTYVQDEEDEVEDLYHLLKTVKEWDPEIRGVSAGAINSTYQKLRVEHVCERLGLVPLCFLWELDQLQLLDAMISAGVKAVLIKVAALGLTPKHLGHSLEQMRAHLVAMHAKYGLHVCGEGGEYETFVLDCPMFKRRRIAMDEATTEVHFNSAPNDAICPVAYLKLGNLSLVEKEAEEKKNICCAR</sequence>
<organism evidence="11 12">
    <name type="scientific">Heterodera trifolii</name>
    <dbReference type="NCBI Taxonomy" id="157864"/>
    <lineage>
        <taxon>Eukaryota</taxon>
        <taxon>Metazoa</taxon>
        <taxon>Ecdysozoa</taxon>
        <taxon>Nematoda</taxon>
        <taxon>Chromadorea</taxon>
        <taxon>Rhabditida</taxon>
        <taxon>Tylenchina</taxon>
        <taxon>Tylenchomorpha</taxon>
        <taxon>Tylenchoidea</taxon>
        <taxon>Heteroderidae</taxon>
        <taxon>Heteroderinae</taxon>
        <taxon>Heterodera</taxon>
    </lineage>
</organism>
<evidence type="ECO:0000256" key="3">
    <source>
        <dbReference type="ARBA" id="ARBA00012089"/>
    </source>
</evidence>